<feature type="compositionally biased region" description="Gly residues" evidence="3">
    <location>
        <begin position="201"/>
        <end position="217"/>
    </location>
</feature>
<name>A0A0D2IK46_9EURO</name>
<comment type="similarity">
    <text evidence="2">Belongs to the SAP domain-containing ribonucleoprotein family.</text>
</comment>
<dbReference type="HOGENOM" id="CLU_063282_0_0_1"/>
<feature type="region of interest" description="Disordered" evidence="3">
    <location>
        <begin position="169"/>
        <end position="238"/>
    </location>
</feature>
<dbReference type="RefSeq" id="XP_013273185.1">
    <property type="nucleotide sequence ID" value="XM_013417731.1"/>
</dbReference>
<dbReference type="GeneID" id="25292094"/>
<sequence length="258" mass="26858">MVDYAKKTVAELQEILKSRSLPHSGKKAELIARLNAADKAAEESAKPPPEEPVSAPPAQAPEPTPTPVAEAPEVPESASAPTEVDATDSPSANTDSALANSASYALNLPSSDVDSEMAKRKARAERFGTGVVAANGNSGDASATTTDADALKALERAKRFGIGQTAMGKLDEALPAENERGARNRGRTDESSAMDDPGLRRGFGGRGRGRFRGGGGRDNSRRRVGEKPSGIIKSGSAFSTEADRLAAEARRKKFASAS</sequence>
<dbReference type="PANTHER" id="PTHR46551:SF1">
    <property type="entry name" value="SAP DOMAIN-CONTAINING RIBONUCLEOPROTEIN"/>
    <property type="match status" value="1"/>
</dbReference>
<keyword evidence="1" id="KW-0597">Phosphoprotein</keyword>
<dbReference type="EMBL" id="KN847477">
    <property type="protein sequence ID" value="KIX06049.1"/>
    <property type="molecule type" value="Genomic_DNA"/>
</dbReference>
<dbReference type="PROSITE" id="PS50800">
    <property type="entry name" value="SAP"/>
    <property type="match status" value="1"/>
</dbReference>
<feature type="region of interest" description="Disordered" evidence="3">
    <location>
        <begin position="32"/>
        <end position="98"/>
    </location>
</feature>
<evidence type="ECO:0000313" key="5">
    <source>
        <dbReference type="EMBL" id="KIX06049.1"/>
    </source>
</evidence>
<keyword evidence="6" id="KW-1185">Reference proteome</keyword>
<accession>A0A0D2IK46</accession>
<reference evidence="5 6" key="1">
    <citation type="submission" date="2015-01" db="EMBL/GenBank/DDBJ databases">
        <title>The Genome Sequence of Rhinocladiella mackenzie CBS 650.93.</title>
        <authorList>
            <consortium name="The Broad Institute Genomics Platform"/>
            <person name="Cuomo C."/>
            <person name="de Hoog S."/>
            <person name="Gorbushina A."/>
            <person name="Stielow B."/>
            <person name="Teixiera M."/>
            <person name="Abouelleil A."/>
            <person name="Chapman S.B."/>
            <person name="Priest M."/>
            <person name="Young S.K."/>
            <person name="Wortman J."/>
            <person name="Nusbaum C."/>
            <person name="Birren B."/>
        </authorList>
    </citation>
    <scope>NUCLEOTIDE SEQUENCE [LARGE SCALE GENOMIC DNA]</scope>
    <source>
        <strain evidence="5 6">CBS 650.93</strain>
    </source>
</reference>
<dbReference type="GO" id="GO:0016973">
    <property type="term" value="P:poly(A)+ mRNA export from nucleus"/>
    <property type="evidence" value="ECO:0007669"/>
    <property type="project" value="TreeGrafter"/>
</dbReference>
<gene>
    <name evidence="5" type="ORF">Z518_04023</name>
</gene>
<evidence type="ECO:0000256" key="2">
    <source>
        <dbReference type="ARBA" id="ARBA00046328"/>
    </source>
</evidence>
<dbReference type="STRING" id="1442369.A0A0D2IK46"/>
<dbReference type="InterPro" id="IPR036361">
    <property type="entry name" value="SAP_dom_sf"/>
</dbReference>
<feature type="compositionally biased region" description="Pro residues" evidence="3">
    <location>
        <begin position="50"/>
        <end position="66"/>
    </location>
</feature>
<feature type="compositionally biased region" description="Low complexity" evidence="3">
    <location>
        <begin position="67"/>
        <end position="83"/>
    </location>
</feature>
<dbReference type="InterPro" id="IPR003034">
    <property type="entry name" value="SAP_dom"/>
</dbReference>
<dbReference type="VEuPathDB" id="FungiDB:Z518_04023"/>
<dbReference type="Proteomes" id="UP000053617">
    <property type="component" value="Unassembled WGS sequence"/>
</dbReference>
<feature type="domain" description="SAP" evidence="4">
    <location>
        <begin position="4"/>
        <end position="38"/>
    </location>
</feature>
<dbReference type="OrthoDB" id="445357at2759"/>
<dbReference type="SMART" id="SM00513">
    <property type="entry name" value="SAP"/>
    <property type="match status" value="1"/>
</dbReference>
<proteinExistence type="inferred from homology"/>
<evidence type="ECO:0000256" key="3">
    <source>
        <dbReference type="SAM" id="MobiDB-lite"/>
    </source>
</evidence>
<dbReference type="SUPFAM" id="SSF68906">
    <property type="entry name" value="SAP domain"/>
    <property type="match status" value="1"/>
</dbReference>
<dbReference type="AlphaFoldDB" id="A0A0D2IK46"/>
<protein>
    <recommendedName>
        <fullName evidence="4">SAP domain-containing protein</fullName>
    </recommendedName>
</protein>
<dbReference type="Gene3D" id="1.10.720.30">
    <property type="entry name" value="SAP domain"/>
    <property type="match status" value="1"/>
</dbReference>
<evidence type="ECO:0000259" key="4">
    <source>
        <dbReference type="PROSITE" id="PS50800"/>
    </source>
</evidence>
<feature type="compositionally biased region" description="Basic and acidic residues" evidence="3">
    <location>
        <begin position="169"/>
        <end position="190"/>
    </location>
</feature>
<dbReference type="GO" id="GO:0005634">
    <property type="term" value="C:nucleus"/>
    <property type="evidence" value="ECO:0007669"/>
    <property type="project" value="TreeGrafter"/>
</dbReference>
<dbReference type="Pfam" id="PF02037">
    <property type="entry name" value="SAP"/>
    <property type="match status" value="1"/>
</dbReference>
<evidence type="ECO:0000256" key="1">
    <source>
        <dbReference type="ARBA" id="ARBA00022553"/>
    </source>
</evidence>
<feature type="compositionally biased region" description="Basic and acidic residues" evidence="3">
    <location>
        <begin position="39"/>
        <end position="49"/>
    </location>
</feature>
<dbReference type="InterPro" id="IPR052240">
    <property type="entry name" value="SAP_domain_ribonucleoprotein"/>
</dbReference>
<dbReference type="PANTHER" id="PTHR46551">
    <property type="entry name" value="SAP DOMAIN-CONTAINING RIBONUCLEOPROTEIN"/>
    <property type="match status" value="1"/>
</dbReference>
<organism evidence="5 6">
    <name type="scientific">Rhinocladiella mackenziei CBS 650.93</name>
    <dbReference type="NCBI Taxonomy" id="1442369"/>
    <lineage>
        <taxon>Eukaryota</taxon>
        <taxon>Fungi</taxon>
        <taxon>Dikarya</taxon>
        <taxon>Ascomycota</taxon>
        <taxon>Pezizomycotina</taxon>
        <taxon>Eurotiomycetes</taxon>
        <taxon>Chaetothyriomycetidae</taxon>
        <taxon>Chaetothyriales</taxon>
        <taxon>Herpotrichiellaceae</taxon>
        <taxon>Rhinocladiella</taxon>
    </lineage>
</organism>
<feature type="region of interest" description="Disordered" evidence="3">
    <location>
        <begin position="104"/>
        <end position="123"/>
    </location>
</feature>
<evidence type="ECO:0000313" key="6">
    <source>
        <dbReference type="Proteomes" id="UP000053617"/>
    </source>
</evidence>